<comment type="caution">
    <text evidence="1">The sequence shown here is derived from an EMBL/GenBank/DDBJ whole genome shotgun (WGS) entry which is preliminary data.</text>
</comment>
<feature type="non-terminal residue" evidence="1">
    <location>
        <position position="1"/>
    </location>
</feature>
<reference evidence="1" key="1">
    <citation type="submission" date="2021-06" db="EMBL/GenBank/DDBJ databases">
        <authorList>
            <person name="Kallberg Y."/>
            <person name="Tangrot J."/>
            <person name="Rosling A."/>
        </authorList>
    </citation>
    <scope>NUCLEOTIDE SEQUENCE</scope>
    <source>
        <strain evidence="1">AU212A</strain>
    </source>
</reference>
<sequence length="120" mass="13282">DDHKIQQGQPIIDPSGKWPSISELKANLIVGDVFKDTAKVTNEVVHVKKLLAPLDKSQVPIIRCIGLNYKEHAKETNQSLPPHPILFIKPATSLQDPFEPIKVPSIATNNQVDYEAELAV</sequence>
<gene>
    <name evidence="1" type="ORF">SCALOS_LOCUS9045</name>
</gene>
<accession>A0ACA9NNM8</accession>
<name>A0ACA9NNM8_9GLOM</name>
<dbReference type="EMBL" id="CAJVPM010026257">
    <property type="protein sequence ID" value="CAG8661369.1"/>
    <property type="molecule type" value="Genomic_DNA"/>
</dbReference>
<organism evidence="1 2">
    <name type="scientific">Scutellospora calospora</name>
    <dbReference type="NCBI Taxonomy" id="85575"/>
    <lineage>
        <taxon>Eukaryota</taxon>
        <taxon>Fungi</taxon>
        <taxon>Fungi incertae sedis</taxon>
        <taxon>Mucoromycota</taxon>
        <taxon>Glomeromycotina</taxon>
        <taxon>Glomeromycetes</taxon>
        <taxon>Diversisporales</taxon>
        <taxon>Gigasporaceae</taxon>
        <taxon>Scutellospora</taxon>
    </lineage>
</organism>
<proteinExistence type="predicted"/>
<feature type="non-terminal residue" evidence="1">
    <location>
        <position position="120"/>
    </location>
</feature>
<dbReference type="Proteomes" id="UP000789860">
    <property type="component" value="Unassembled WGS sequence"/>
</dbReference>
<protein>
    <submittedName>
        <fullName evidence="1">2845_t:CDS:1</fullName>
    </submittedName>
</protein>
<evidence type="ECO:0000313" key="1">
    <source>
        <dbReference type="EMBL" id="CAG8661369.1"/>
    </source>
</evidence>
<keyword evidence="2" id="KW-1185">Reference proteome</keyword>
<evidence type="ECO:0000313" key="2">
    <source>
        <dbReference type="Proteomes" id="UP000789860"/>
    </source>
</evidence>